<reference evidence="4 5" key="2">
    <citation type="journal article" date="2015" name="Stand. Genomic Sci.">
        <title>High quality draft genomic sequence of Flavobacterium enshiense DK69(T) and comparison among Flavobacterium genomes.</title>
        <authorList>
            <person name="Zeng Z."/>
            <person name="Chen C."/>
            <person name="Du H."/>
            <person name="Wang G."/>
            <person name="Li M."/>
        </authorList>
    </citation>
    <scope>NUCLEOTIDE SEQUENCE [LARGE SCALE GENOMIC DNA]</scope>
    <source>
        <strain evidence="4 5">DK69</strain>
    </source>
</reference>
<dbReference type="PROSITE" id="PS51186">
    <property type="entry name" value="GNAT"/>
    <property type="match status" value="1"/>
</dbReference>
<reference evidence="5" key="1">
    <citation type="submission" date="2013-09" db="EMBL/GenBank/DDBJ databases">
        <authorList>
            <person name="Zeng Z."/>
            <person name="Chen C."/>
        </authorList>
    </citation>
    <scope>NUCLEOTIDE SEQUENCE [LARGE SCALE GENOMIC DNA]</scope>
    <source>
        <strain evidence="5">DK69</strain>
    </source>
</reference>
<keyword evidence="5" id="KW-1185">Reference proteome</keyword>
<dbReference type="AlphaFoldDB" id="A0A0A2N5K8"/>
<evidence type="ECO:0000259" key="3">
    <source>
        <dbReference type="PROSITE" id="PS51186"/>
    </source>
</evidence>
<dbReference type="SUPFAM" id="SSF55729">
    <property type="entry name" value="Acyl-CoA N-acyltransferases (Nat)"/>
    <property type="match status" value="1"/>
</dbReference>
<gene>
    <name evidence="4" type="ORF">Q767_10820</name>
</gene>
<keyword evidence="1 4" id="KW-0808">Transferase</keyword>
<dbReference type="PANTHER" id="PTHR43072:SF23">
    <property type="entry name" value="UPF0039 PROTEIN C11D3.02C"/>
    <property type="match status" value="1"/>
</dbReference>
<proteinExistence type="predicted"/>
<dbReference type="eggNOG" id="COG1247">
    <property type="taxonomic scope" value="Bacteria"/>
</dbReference>
<dbReference type="EMBL" id="JRLZ01000009">
    <property type="protein sequence ID" value="KGO95700.1"/>
    <property type="molecule type" value="Genomic_DNA"/>
</dbReference>
<comment type="caution">
    <text evidence="4">The sequence shown here is derived from an EMBL/GenBank/DDBJ whole genome shotgun (WGS) entry which is preliminary data.</text>
</comment>
<dbReference type="Proteomes" id="UP000030149">
    <property type="component" value="Unassembled WGS sequence"/>
</dbReference>
<name>A0A0A2N5K8_9FLAO</name>
<dbReference type="InterPro" id="IPR016181">
    <property type="entry name" value="Acyl_CoA_acyltransferase"/>
</dbReference>
<dbReference type="RefSeq" id="WP_035630580.1">
    <property type="nucleotide sequence ID" value="NZ_AVCS01000013.1"/>
</dbReference>
<dbReference type="GO" id="GO:0016747">
    <property type="term" value="F:acyltransferase activity, transferring groups other than amino-acyl groups"/>
    <property type="evidence" value="ECO:0007669"/>
    <property type="project" value="InterPro"/>
</dbReference>
<dbReference type="InterPro" id="IPR000182">
    <property type="entry name" value="GNAT_dom"/>
</dbReference>
<dbReference type="Pfam" id="PF00583">
    <property type="entry name" value="Acetyltransf_1"/>
    <property type="match status" value="1"/>
</dbReference>
<dbReference type="Gene3D" id="3.40.630.30">
    <property type="match status" value="1"/>
</dbReference>
<accession>A0A0A2N5K8</accession>
<dbReference type="PANTHER" id="PTHR43072">
    <property type="entry name" value="N-ACETYLTRANSFERASE"/>
    <property type="match status" value="1"/>
</dbReference>
<evidence type="ECO:0000256" key="1">
    <source>
        <dbReference type="ARBA" id="ARBA00022679"/>
    </source>
</evidence>
<sequence>MSISIRPATVEDMASVLEIVNHEILNSTSIYDYEPRTLGQQVAVFKDKNDHNFPFIVAEKNDKIVGFGTYGPFRFKEAYKFTVEHSVYVHKDYTGNGIGSTLLKELIEMARLQKMHAMIGVIDSENTGSISFHERQGFKRAGQLKETGFKFDRWLDSVFVELIL</sequence>
<evidence type="ECO:0000313" key="5">
    <source>
        <dbReference type="Proteomes" id="UP000030149"/>
    </source>
</evidence>
<keyword evidence="2" id="KW-0012">Acyltransferase</keyword>
<dbReference type="CDD" id="cd04301">
    <property type="entry name" value="NAT_SF"/>
    <property type="match status" value="1"/>
</dbReference>
<feature type="domain" description="N-acetyltransferase" evidence="3">
    <location>
        <begin position="3"/>
        <end position="161"/>
    </location>
</feature>
<dbReference type="PATRIC" id="fig|1107311.5.peg.691"/>
<organism evidence="4 5">
    <name type="scientific">Flavobacterium enshiense DK69</name>
    <dbReference type="NCBI Taxonomy" id="1107311"/>
    <lineage>
        <taxon>Bacteria</taxon>
        <taxon>Pseudomonadati</taxon>
        <taxon>Bacteroidota</taxon>
        <taxon>Flavobacteriia</taxon>
        <taxon>Flavobacteriales</taxon>
        <taxon>Flavobacteriaceae</taxon>
        <taxon>Flavobacterium</taxon>
    </lineage>
</organism>
<evidence type="ECO:0000313" key="4">
    <source>
        <dbReference type="EMBL" id="KGO95700.1"/>
    </source>
</evidence>
<evidence type="ECO:0000256" key="2">
    <source>
        <dbReference type="ARBA" id="ARBA00023315"/>
    </source>
</evidence>
<protein>
    <submittedName>
        <fullName evidence="4">Phosphinothricin acetyltransferase</fullName>
    </submittedName>
</protein>
<dbReference type="OrthoDB" id="9799096at2"/>